<dbReference type="RefSeq" id="WP_002703940.1">
    <property type="nucleotide sequence ID" value="NZ_AAWS01000059.1"/>
</dbReference>
<organism evidence="1 2">
    <name type="scientific">Microscilla marina ATCC 23134</name>
    <dbReference type="NCBI Taxonomy" id="313606"/>
    <lineage>
        <taxon>Bacteria</taxon>
        <taxon>Pseudomonadati</taxon>
        <taxon>Bacteroidota</taxon>
        <taxon>Cytophagia</taxon>
        <taxon>Cytophagales</taxon>
        <taxon>Microscillaceae</taxon>
        <taxon>Microscilla</taxon>
    </lineage>
</organism>
<name>A1ZXK8_MICM2</name>
<sequence>MKNSVSQNTMPPLQVVDGVCAILSGVPLYFLQINAGLQGNHLMPSGKADVLSPVAITRLLGLF</sequence>
<gene>
    <name evidence="1" type="ORF">M23134_05858</name>
</gene>
<dbReference type="Proteomes" id="UP000004095">
    <property type="component" value="Unassembled WGS sequence"/>
</dbReference>
<protein>
    <submittedName>
        <fullName evidence="1">Uncharacterized protein</fullName>
    </submittedName>
</protein>
<reference evidence="1 2" key="1">
    <citation type="submission" date="2007-01" db="EMBL/GenBank/DDBJ databases">
        <authorList>
            <person name="Haygood M."/>
            <person name="Podell S."/>
            <person name="Anderson C."/>
            <person name="Hopkinson B."/>
            <person name="Roe K."/>
            <person name="Barbeau K."/>
            <person name="Gaasterland T."/>
            <person name="Ferriera S."/>
            <person name="Johnson J."/>
            <person name="Kravitz S."/>
            <person name="Beeson K."/>
            <person name="Sutton G."/>
            <person name="Rogers Y.-H."/>
            <person name="Friedman R."/>
            <person name="Frazier M."/>
            <person name="Venter J.C."/>
        </authorList>
    </citation>
    <scope>NUCLEOTIDE SEQUENCE [LARGE SCALE GENOMIC DNA]</scope>
    <source>
        <strain evidence="1 2">ATCC 23134</strain>
    </source>
</reference>
<accession>A1ZXK8</accession>
<evidence type="ECO:0000313" key="1">
    <source>
        <dbReference type="EMBL" id="EAY24883.1"/>
    </source>
</evidence>
<dbReference type="EMBL" id="AAWS01000059">
    <property type="protein sequence ID" value="EAY24883.1"/>
    <property type="molecule type" value="Genomic_DNA"/>
</dbReference>
<comment type="caution">
    <text evidence="1">The sequence shown here is derived from an EMBL/GenBank/DDBJ whole genome shotgun (WGS) entry which is preliminary data.</text>
</comment>
<evidence type="ECO:0000313" key="2">
    <source>
        <dbReference type="Proteomes" id="UP000004095"/>
    </source>
</evidence>
<proteinExistence type="predicted"/>
<dbReference type="AlphaFoldDB" id="A1ZXK8"/>
<keyword evidence="2" id="KW-1185">Reference proteome</keyword>